<feature type="region of interest" description="Disordered" evidence="1">
    <location>
        <begin position="63"/>
        <end position="93"/>
    </location>
</feature>
<evidence type="ECO:0008006" key="4">
    <source>
        <dbReference type="Google" id="ProtNLM"/>
    </source>
</evidence>
<dbReference type="InterPro" id="IPR046347">
    <property type="entry name" value="bZIP_sf"/>
</dbReference>
<dbReference type="RefSeq" id="WP_090539977.1">
    <property type="nucleotide sequence ID" value="NZ_FOYD01000009.1"/>
</dbReference>
<protein>
    <recommendedName>
        <fullName evidence="4">BZIP domain-containing protein</fullName>
    </recommendedName>
</protein>
<reference evidence="2 3" key="1">
    <citation type="submission" date="2016-10" db="EMBL/GenBank/DDBJ databases">
        <authorList>
            <person name="de Groot N.N."/>
        </authorList>
    </citation>
    <scope>NUCLEOTIDE SEQUENCE [LARGE SCALE GENOMIC DNA]</scope>
    <source>
        <strain evidence="2 3">JCM 18415</strain>
    </source>
</reference>
<dbReference type="AlphaFoldDB" id="A0A1I6BZK9"/>
<accession>A0A1I6BZK9</accession>
<evidence type="ECO:0000313" key="3">
    <source>
        <dbReference type="Proteomes" id="UP000242815"/>
    </source>
</evidence>
<proteinExistence type="predicted"/>
<dbReference type="Gene3D" id="1.20.5.170">
    <property type="match status" value="1"/>
</dbReference>
<dbReference type="Proteomes" id="UP000242815">
    <property type="component" value="Unassembled WGS sequence"/>
</dbReference>
<evidence type="ECO:0000313" key="2">
    <source>
        <dbReference type="EMBL" id="SFQ86366.1"/>
    </source>
</evidence>
<feature type="compositionally biased region" description="Basic and acidic residues" evidence="1">
    <location>
        <begin position="82"/>
        <end position="93"/>
    </location>
</feature>
<dbReference type="GO" id="GO:0003700">
    <property type="term" value="F:DNA-binding transcription factor activity"/>
    <property type="evidence" value="ECO:0007669"/>
    <property type="project" value="InterPro"/>
</dbReference>
<dbReference type="SUPFAM" id="SSF57959">
    <property type="entry name" value="Leucine zipper domain"/>
    <property type="match status" value="1"/>
</dbReference>
<organism evidence="2 3">
    <name type="scientific">Halopseudomonas formosensis</name>
    <dbReference type="NCBI Taxonomy" id="1002526"/>
    <lineage>
        <taxon>Bacteria</taxon>
        <taxon>Pseudomonadati</taxon>
        <taxon>Pseudomonadota</taxon>
        <taxon>Gammaproteobacteria</taxon>
        <taxon>Pseudomonadales</taxon>
        <taxon>Pseudomonadaceae</taxon>
        <taxon>Halopseudomonas</taxon>
    </lineage>
</organism>
<sequence>MTYEEWLGANYLTDDAEARRLYAERNCSIGHPYHVWRERYGYADTATARADYAEYQKQLDLLTPKKRKPGRPATGNAMTPAEKQRAYRERQKKREKELEARVLVLEQKLENALAEIERLKVTLPE</sequence>
<dbReference type="EMBL" id="FOYD01000009">
    <property type="protein sequence ID" value="SFQ86366.1"/>
    <property type="molecule type" value="Genomic_DNA"/>
</dbReference>
<name>A0A1I6BZK9_9GAMM</name>
<gene>
    <name evidence="2" type="ORF">SAMN05216578_10985</name>
</gene>
<evidence type="ECO:0000256" key="1">
    <source>
        <dbReference type="SAM" id="MobiDB-lite"/>
    </source>
</evidence>